<feature type="transmembrane region" description="Helical" evidence="1">
    <location>
        <begin position="119"/>
        <end position="139"/>
    </location>
</feature>
<evidence type="ECO:0000256" key="1">
    <source>
        <dbReference type="SAM" id="Phobius"/>
    </source>
</evidence>
<feature type="transmembrane region" description="Helical" evidence="1">
    <location>
        <begin position="86"/>
        <end position="107"/>
    </location>
</feature>
<sequence length="916" mass="101413">MNSKINLLLNIKPAEAKLVRQLFLVQFFLGVATAFLFTCTLAMFLHSFEVREIPRVYILSAGLLLVANAFYAKLEAKLPAKRLLQTIILFSAFSILLTWAGGSFLAAKWLPLVLSSWNMVVYMLVGYAFWGMAAIIFNVRESKRLFSVVGAGDIPAKLMGYTAVSVLAPLLGVENLLWFSIGGFVLAYYFLKRFEHHAISGHPESHGHDASHGHGHPAETSFLKKYFQNRLIFAITLFSLAAFTVYSLIDYTLLAEVKSKFTSSPDLATFIGVFFAVGRVLALLVKLLFSSRVISRLGLSNSLLIAPAVLLVISGFMLIPGESEKTILYTFGVMVLLSEVLKSAVQEPAFFVLFQPLDPHSRLKGHLVSKGYTMPLALLATGLFLAIYKHYNGGSISITLVCQILVSLIVLWVATVYLIKKEYVHSLVQALKKGYFTGTELFLNDEPVRKLLLEKLGSGKAKEVILALELLERSGYRHLEKQMLPLLQSPSATIRKYVLSKVVDLRWPQAFPLIEQALGRYPEDKAKPEFIRAAYFLNPVLPDLQAAQSPHMKTAALTGLALRAEAAALQLVLQHLQELVQGSESEQAMALEVISRTYRKEFRPLLKDLLLDRKAAVYKRAMEVVGKVKDFGLFPTVLEVAHTKDAPYALQAAFVHLGDEAFTAQNLPLQHIPAGLQLAAIKAAGKVRGEHSTHFLTRQFATGLARQGALVEALWNKNAELGSEAKQQVEAFLKTKLGQGRQKALYSQFLSQQNTLPLLKEALDAEGKQDLQRMMESLALLFDRAQVNRVMEMLAIGSPEKVANAIEMLEQVVPKKYFLPLEALLDVTLDPEKQLARPAELQRLDTASILKDLITANSASCSSWTRSVACYSLLQTPFSGLTDVLAAQPVPVQDALYSETRGFVLSQLTKSAYVID</sequence>
<keyword evidence="1" id="KW-1133">Transmembrane helix</keyword>
<feature type="transmembrane region" description="Helical" evidence="1">
    <location>
        <begin position="56"/>
        <end position="74"/>
    </location>
</feature>
<evidence type="ECO:0008006" key="4">
    <source>
        <dbReference type="Google" id="ProtNLM"/>
    </source>
</evidence>
<dbReference type="InterPro" id="IPR036259">
    <property type="entry name" value="MFS_trans_sf"/>
</dbReference>
<feature type="transmembrane region" description="Helical" evidence="1">
    <location>
        <begin position="231"/>
        <end position="249"/>
    </location>
</feature>
<feature type="transmembrane region" description="Helical" evidence="1">
    <location>
        <begin position="21"/>
        <end position="44"/>
    </location>
</feature>
<evidence type="ECO:0000313" key="3">
    <source>
        <dbReference type="Proteomes" id="UP000563094"/>
    </source>
</evidence>
<organism evidence="2 3">
    <name type="scientific">Rufibacter quisquiliarum</name>
    <dbReference type="NCBI Taxonomy" id="1549639"/>
    <lineage>
        <taxon>Bacteria</taxon>
        <taxon>Pseudomonadati</taxon>
        <taxon>Bacteroidota</taxon>
        <taxon>Cytophagia</taxon>
        <taxon>Cytophagales</taxon>
        <taxon>Hymenobacteraceae</taxon>
        <taxon>Rufibacter</taxon>
    </lineage>
</organism>
<feature type="transmembrane region" description="Helical" evidence="1">
    <location>
        <begin position="146"/>
        <end position="170"/>
    </location>
</feature>
<accession>A0A839GHL4</accession>
<dbReference type="AlphaFoldDB" id="A0A839GHL4"/>
<evidence type="ECO:0000313" key="2">
    <source>
        <dbReference type="EMBL" id="MBA9077133.1"/>
    </source>
</evidence>
<dbReference type="SUPFAM" id="SSF48371">
    <property type="entry name" value="ARM repeat"/>
    <property type="match status" value="1"/>
</dbReference>
<gene>
    <name evidence="2" type="ORF">FHS90_001844</name>
</gene>
<dbReference type="Gene3D" id="1.25.10.10">
    <property type="entry name" value="Leucine-rich Repeat Variant"/>
    <property type="match status" value="1"/>
</dbReference>
<feature type="transmembrane region" description="Helical" evidence="1">
    <location>
        <begin position="301"/>
        <end position="320"/>
    </location>
</feature>
<feature type="transmembrane region" description="Helical" evidence="1">
    <location>
        <begin position="397"/>
        <end position="419"/>
    </location>
</feature>
<dbReference type="RefSeq" id="WP_182512760.1">
    <property type="nucleotide sequence ID" value="NZ_JACJIQ010000006.1"/>
</dbReference>
<dbReference type="Proteomes" id="UP000563094">
    <property type="component" value="Unassembled WGS sequence"/>
</dbReference>
<comment type="caution">
    <text evidence="2">The sequence shown here is derived from an EMBL/GenBank/DDBJ whole genome shotgun (WGS) entry which is preliminary data.</text>
</comment>
<dbReference type="CDD" id="cd06174">
    <property type="entry name" value="MFS"/>
    <property type="match status" value="1"/>
</dbReference>
<keyword evidence="3" id="KW-1185">Reference proteome</keyword>
<proteinExistence type="predicted"/>
<name>A0A839GHL4_9BACT</name>
<dbReference type="SUPFAM" id="SSF103473">
    <property type="entry name" value="MFS general substrate transporter"/>
    <property type="match status" value="1"/>
</dbReference>
<feature type="transmembrane region" description="Helical" evidence="1">
    <location>
        <begin position="269"/>
        <end position="289"/>
    </location>
</feature>
<protein>
    <recommendedName>
        <fullName evidence="4">ATP/ADP translocase</fullName>
    </recommendedName>
</protein>
<reference evidence="2 3" key="1">
    <citation type="submission" date="2020-08" db="EMBL/GenBank/DDBJ databases">
        <title>Genomic Encyclopedia of Type Strains, Phase IV (KMG-IV): sequencing the most valuable type-strain genomes for metagenomic binning, comparative biology and taxonomic classification.</title>
        <authorList>
            <person name="Goeker M."/>
        </authorList>
    </citation>
    <scope>NUCLEOTIDE SEQUENCE [LARGE SCALE GENOMIC DNA]</scope>
    <source>
        <strain evidence="2 3">DSM 29854</strain>
    </source>
</reference>
<feature type="transmembrane region" description="Helical" evidence="1">
    <location>
        <begin position="176"/>
        <end position="191"/>
    </location>
</feature>
<keyword evidence="1" id="KW-0472">Membrane</keyword>
<feature type="transmembrane region" description="Helical" evidence="1">
    <location>
        <begin position="372"/>
        <end position="391"/>
    </location>
</feature>
<dbReference type="InterPro" id="IPR011989">
    <property type="entry name" value="ARM-like"/>
</dbReference>
<keyword evidence="1" id="KW-0812">Transmembrane</keyword>
<dbReference type="InterPro" id="IPR016024">
    <property type="entry name" value="ARM-type_fold"/>
</dbReference>
<dbReference type="EMBL" id="JACJIQ010000006">
    <property type="protein sequence ID" value="MBA9077133.1"/>
    <property type="molecule type" value="Genomic_DNA"/>
</dbReference>